<dbReference type="AlphaFoldDB" id="A0A1Y2HGP9"/>
<evidence type="ECO:0000313" key="2">
    <source>
        <dbReference type="EMBL" id="ORZ33725.1"/>
    </source>
</evidence>
<proteinExistence type="predicted"/>
<dbReference type="Proteomes" id="UP000193411">
    <property type="component" value="Unassembled WGS sequence"/>
</dbReference>
<sequence length="75" mass="7950">MTAMSLTRLKTSTVSFAQPLLCACLPTLVFSSTMPVTGTICFIPGRSLIPSACKQPSAPVDVWTHAQLSPRSGLQ</sequence>
<feature type="signal peptide" evidence="1">
    <location>
        <begin position="1"/>
        <end position="31"/>
    </location>
</feature>
<keyword evidence="3" id="KW-1185">Reference proteome</keyword>
<evidence type="ECO:0000256" key="1">
    <source>
        <dbReference type="SAM" id="SignalP"/>
    </source>
</evidence>
<dbReference type="EMBL" id="MCFL01000033">
    <property type="protein sequence ID" value="ORZ33725.1"/>
    <property type="molecule type" value="Genomic_DNA"/>
</dbReference>
<evidence type="ECO:0008006" key="4">
    <source>
        <dbReference type="Google" id="ProtNLM"/>
    </source>
</evidence>
<comment type="caution">
    <text evidence="2">The sequence shown here is derived from an EMBL/GenBank/DDBJ whole genome shotgun (WGS) entry which is preliminary data.</text>
</comment>
<keyword evidence="1" id="KW-0732">Signal</keyword>
<reference evidence="2 3" key="1">
    <citation type="submission" date="2016-07" db="EMBL/GenBank/DDBJ databases">
        <title>Pervasive Adenine N6-methylation of Active Genes in Fungi.</title>
        <authorList>
            <consortium name="DOE Joint Genome Institute"/>
            <person name="Mondo S.J."/>
            <person name="Dannebaum R.O."/>
            <person name="Kuo R.C."/>
            <person name="Labutti K."/>
            <person name="Haridas S."/>
            <person name="Kuo A."/>
            <person name="Salamov A."/>
            <person name="Ahrendt S.R."/>
            <person name="Lipzen A."/>
            <person name="Sullivan W."/>
            <person name="Andreopoulos W.B."/>
            <person name="Clum A."/>
            <person name="Lindquist E."/>
            <person name="Daum C."/>
            <person name="Ramamoorthy G.K."/>
            <person name="Gryganskyi A."/>
            <person name="Culley D."/>
            <person name="Magnuson J.K."/>
            <person name="James T.Y."/>
            <person name="O'Malley M.A."/>
            <person name="Stajich J.E."/>
            <person name="Spatafora J.W."/>
            <person name="Visel A."/>
            <person name="Grigoriev I.V."/>
        </authorList>
    </citation>
    <scope>NUCLEOTIDE SEQUENCE [LARGE SCALE GENOMIC DNA]</scope>
    <source>
        <strain evidence="2 3">PL171</strain>
    </source>
</reference>
<gene>
    <name evidence="2" type="ORF">BCR44DRAFT_1437481</name>
</gene>
<protein>
    <recommendedName>
        <fullName evidence="4">Secreted protein</fullName>
    </recommendedName>
</protein>
<feature type="chain" id="PRO_5012372765" description="Secreted protein" evidence="1">
    <location>
        <begin position="32"/>
        <end position="75"/>
    </location>
</feature>
<accession>A0A1Y2HGP9</accession>
<evidence type="ECO:0000313" key="3">
    <source>
        <dbReference type="Proteomes" id="UP000193411"/>
    </source>
</evidence>
<organism evidence="2 3">
    <name type="scientific">Catenaria anguillulae PL171</name>
    <dbReference type="NCBI Taxonomy" id="765915"/>
    <lineage>
        <taxon>Eukaryota</taxon>
        <taxon>Fungi</taxon>
        <taxon>Fungi incertae sedis</taxon>
        <taxon>Blastocladiomycota</taxon>
        <taxon>Blastocladiomycetes</taxon>
        <taxon>Blastocladiales</taxon>
        <taxon>Catenariaceae</taxon>
        <taxon>Catenaria</taxon>
    </lineage>
</organism>
<name>A0A1Y2HGP9_9FUNG</name>